<dbReference type="InterPro" id="IPR045584">
    <property type="entry name" value="Pilin-like"/>
</dbReference>
<keyword evidence="1" id="KW-1133">Transmembrane helix</keyword>
<feature type="transmembrane region" description="Helical" evidence="1">
    <location>
        <begin position="12"/>
        <end position="35"/>
    </location>
</feature>
<accession>A0A5S3PC72</accession>
<name>A0A5S3PC72_9RHOB</name>
<dbReference type="Pfam" id="PF07963">
    <property type="entry name" value="N_methyl"/>
    <property type="match status" value="1"/>
</dbReference>
<reference evidence="2 3" key="1">
    <citation type="submission" date="2019-05" db="EMBL/GenBank/DDBJ databases">
        <title>Sulfitobacter sabulilitoris sp. nov., isolated from a marine sand.</title>
        <authorList>
            <person name="Yoon J.-H."/>
        </authorList>
    </citation>
    <scope>NUCLEOTIDE SEQUENCE [LARGE SCALE GENOMIC DNA]</scope>
    <source>
        <strain evidence="2 3">HSMS-29</strain>
    </source>
</reference>
<organism evidence="2 3">
    <name type="scientific">Sulfitobacter sabulilitoris</name>
    <dbReference type="NCBI Taxonomy" id="2562655"/>
    <lineage>
        <taxon>Bacteria</taxon>
        <taxon>Pseudomonadati</taxon>
        <taxon>Pseudomonadota</taxon>
        <taxon>Alphaproteobacteria</taxon>
        <taxon>Rhodobacterales</taxon>
        <taxon>Roseobacteraceae</taxon>
        <taxon>Sulfitobacter</taxon>
    </lineage>
</organism>
<dbReference type="InterPro" id="IPR012902">
    <property type="entry name" value="N_methyl_site"/>
</dbReference>
<comment type="caution">
    <text evidence="2">The sequence shown here is derived from an EMBL/GenBank/DDBJ whole genome shotgun (WGS) entry which is preliminary data.</text>
</comment>
<dbReference type="OrthoDB" id="7869574at2"/>
<keyword evidence="3" id="KW-1185">Reference proteome</keyword>
<evidence type="ECO:0000313" key="2">
    <source>
        <dbReference type="EMBL" id="TMM51308.1"/>
    </source>
</evidence>
<dbReference type="NCBIfam" id="TIGR02532">
    <property type="entry name" value="IV_pilin_GFxxxE"/>
    <property type="match status" value="1"/>
</dbReference>
<dbReference type="PROSITE" id="PS00409">
    <property type="entry name" value="PROKAR_NTER_METHYL"/>
    <property type="match status" value="1"/>
</dbReference>
<dbReference type="RefSeq" id="WP_138663267.1">
    <property type="nucleotide sequence ID" value="NZ_VANS01000004.1"/>
</dbReference>
<dbReference type="SUPFAM" id="SSF54523">
    <property type="entry name" value="Pili subunits"/>
    <property type="match status" value="1"/>
</dbReference>
<dbReference type="Proteomes" id="UP000309550">
    <property type="component" value="Unassembled WGS sequence"/>
</dbReference>
<evidence type="ECO:0000256" key="1">
    <source>
        <dbReference type="SAM" id="Phobius"/>
    </source>
</evidence>
<gene>
    <name evidence="2" type="ORF">FDT80_15755</name>
</gene>
<proteinExistence type="predicted"/>
<sequence length="225" mass="23552">MTPRSRPRDAGLTLIELVVAMAVFALVAIMGVQALTGSLRSRDRLVALDAESAELGLALSLLRADLGAMVPMLFYPPDGPPRGALDLGPRGREIGLSLAGQPVLPPMGGLGLHRAIWRHDPVARTLSRQIWPVLSPAEPGGAAPEVVVLNGVTGLTLRSHWQTVGWVPGARADGIGVVPDAPGPADSDGATATVPSRYSSTLPQAVELTLDTLRHGRIVVMESLK</sequence>
<evidence type="ECO:0000313" key="3">
    <source>
        <dbReference type="Proteomes" id="UP000309550"/>
    </source>
</evidence>
<keyword evidence="1" id="KW-0472">Membrane</keyword>
<dbReference type="EMBL" id="VANS01000004">
    <property type="protein sequence ID" value="TMM51308.1"/>
    <property type="molecule type" value="Genomic_DNA"/>
</dbReference>
<protein>
    <submittedName>
        <fullName evidence="2">Prepilin-type N-terminal cleavage/methylation domain-containing protein</fullName>
    </submittedName>
</protein>
<keyword evidence="1" id="KW-0812">Transmembrane</keyword>
<dbReference type="AlphaFoldDB" id="A0A5S3PC72"/>